<keyword evidence="4 10" id="KW-0813">Transport</keyword>
<comment type="subunit">
    <text evidence="3">Homotetramer.</text>
</comment>
<feature type="transmembrane region" description="Helical" evidence="11">
    <location>
        <begin position="132"/>
        <end position="157"/>
    </location>
</feature>
<gene>
    <name evidence="13" type="primary">LOC118263055</name>
</gene>
<comment type="function">
    <text evidence="9">Forms a water-specific channel.</text>
</comment>
<dbReference type="Pfam" id="PF00230">
    <property type="entry name" value="MIP"/>
    <property type="match status" value="1"/>
</dbReference>
<dbReference type="Gene3D" id="1.20.1080.10">
    <property type="entry name" value="Glycerol uptake facilitator protein"/>
    <property type="match status" value="1"/>
</dbReference>
<evidence type="ECO:0000256" key="3">
    <source>
        <dbReference type="ARBA" id="ARBA00011881"/>
    </source>
</evidence>
<dbReference type="InterPro" id="IPR022357">
    <property type="entry name" value="MIP_CS"/>
</dbReference>
<feature type="transmembrane region" description="Helical" evidence="11">
    <location>
        <begin position="90"/>
        <end position="111"/>
    </location>
</feature>
<evidence type="ECO:0000256" key="10">
    <source>
        <dbReference type="RuleBase" id="RU000477"/>
    </source>
</evidence>
<dbReference type="InterPro" id="IPR034294">
    <property type="entry name" value="Aquaporin_transptr"/>
</dbReference>
<dbReference type="FunFam" id="1.20.1080.10:FF:000009">
    <property type="entry name" value="aquaporin-4 isoform X1"/>
    <property type="match status" value="1"/>
</dbReference>
<keyword evidence="7 11" id="KW-1133">Transmembrane helix</keyword>
<comment type="similarity">
    <text evidence="2 10">Belongs to the MIP/aquaporin (TC 1.A.8) family.</text>
</comment>
<dbReference type="Proteomes" id="UP000829999">
    <property type="component" value="Chromosome 12"/>
</dbReference>
<evidence type="ECO:0000256" key="6">
    <source>
        <dbReference type="ARBA" id="ARBA00022737"/>
    </source>
</evidence>
<evidence type="ECO:0000256" key="9">
    <source>
        <dbReference type="ARBA" id="ARBA00056455"/>
    </source>
</evidence>
<dbReference type="PRINTS" id="PR00783">
    <property type="entry name" value="MINTRINSICP"/>
</dbReference>
<dbReference type="PROSITE" id="PS00221">
    <property type="entry name" value="MIP"/>
    <property type="match status" value="1"/>
</dbReference>
<dbReference type="InterPro" id="IPR023271">
    <property type="entry name" value="Aquaporin-like"/>
</dbReference>
<feature type="transmembrane region" description="Helical" evidence="11">
    <location>
        <begin position="177"/>
        <end position="197"/>
    </location>
</feature>
<dbReference type="AlphaFoldDB" id="A0A9R0EFL6"/>
<dbReference type="GO" id="GO:0005886">
    <property type="term" value="C:plasma membrane"/>
    <property type="evidence" value="ECO:0007669"/>
    <property type="project" value="TreeGrafter"/>
</dbReference>
<keyword evidence="5 10" id="KW-0812">Transmembrane</keyword>
<evidence type="ECO:0000313" key="12">
    <source>
        <dbReference type="Proteomes" id="UP000829999"/>
    </source>
</evidence>
<proteinExistence type="inferred from homology"/>
<dbReference type="PANTHER" id="PTHR19139:SF291">
    <property type="entry name" value="AQUAPORIN"/>
    <property type="match status" value="1"/>
</dbReference>
<dbReference type="NCBIfam" id="TIGR00861">
    <property type="entry name" value="MIP"/>
    <property type="match status" value="1"/>
</dbReference>
<keyword evidence="6" id="KW-0677">Repeat</keyword>
<comment type="subcellular location">
    <subcellularLocation>
        <location evidence="1">Membrane</location>
        <topology evidence="1">Multi-pass membrane protein</topology>
    </subcellularLocation>
</comment>
<protein>
    <submittedName>
        <fullName evidence="13">Aquaporin AQPAe.a isoform X1</fullName>
    </submittedName>
</protein>
<evidence type="ECO:0000256" key="11">
    <source>
        <dbReference type="SAM" id="Phobius"/>
    </source>
</evidence>
<evidence type="ECO:0000256" key="8">
    <source>
        <dbReference type="ARBA" id="ARBA00023136"/>
    </source>
</evidence>
<dbReference type="OrthoDB" id="3222at2759"/>
<dbReference type="GO" id="GO:0048878">
    <property type="term" value="P:chemical homeostasis"/>
    <property type="evidence" value="ECO:0007669"/>
    <property type="project" value="UniProtKB-ARBA"/>
</dbReference>
<feature type="transmembrane region" description="Helical" evidence="11">
    <location>
        <begin position="251"/>
        <end position="272"/>
    </location>
</feature>
<evidence type="ECO:0000256" key="1">
    <source>
        <dbReference type="ARBA" id="ARBA00004141"/>
    </source>
</evidence>
<dbReference type="InterPro" id="IPR000425">
    <property type="entry name" value="MIP"/>
</dbReference>
<feature type="transmembrane region" description="Helical" evidence="11">
    <location>
        <begin position="61"/>
        <end position="84"/>
    </location>
</feature>
<organism evidence="12 13">
    <name type="scientific">Spodoptera frugiperda</name>
    <name type="common">Fall armyworm</name>
    <dbReference type="NCBI Taxonomy" id="7108"/>
    <lineage>
        <taxon>Eukaryota</taxon>
        <taxon>Metazoa</taxon>
        <taxon>Ecdysozoa</taxon>
        <taxon>Arthropoda</taxon>
        <taxon>Hexapoda</taxon>
        <taxon>Insecta</taxon>
        <taxon>Pterygota</taxon>
        <taxon>Neoptera</taxon>
        <taxon>Endopterygota</taxon>
        <taxon>Lepidoptera</taxon>
        <taxon>Glossata</taxon>
        <taxon>Ditrysia</taxon>
        <taxon>Noctuoidea</taxon>
        <taxon>Noctuidae</taxon>
        <taxon>Amphipyrinae</taxon>
        <taxon>Spodoptera</taxon>
    </lineage>
</organism>
<dbReference type="RefSeq" id="XP_035430706.1">
    <property type="nucleotide sequence ID" value="XM_035574813.2"/>
</dbReference>
<accession>A0A9R0EFL6</accession>
<keyword evidence="12" id="KW-1185">Reference proteome</keyword>
<evidence type="ECO:0000256" key="2">
    <source>
        <dbReference type="ARBA" id="ARBA00006175"/>
    </source>
</evidence>
<dbReference type="CDD" id="cd00333">
    <property type="entry name" value="MIP"/>
    <property type="match status" value="1"/>
</dbReference>
<name>A0A9R0EFL6_SPOFR</name>
<dbReference type="PANTHER" id="PTHR19139">
    <property type="entry name" value="AQUAPORIN TRANSPORTER"/>
    <property type="match status" value="1"/>
</dbReference>
<evidence type="ECO:0000256" key="4">
    <source>
        <dbReference type="ARBA" id="ARBA00022448"/>
    </source>
</evidence>
<evidence type="ECO:0000256" key="7">
    <source>
        <dbReference type="ARBA" id="ARBA00022989"/>
    </source>
</evidence>
<dbReference type="SUPFAM" id="SSF81338">
    <property type="entry name" value="Aquaporin-like"/>
    <property type="match status" value="1"/>
</dbReference>
<dbReference type="GO" id="GO:0015250">
    <property type="term" value="F:water channel activity"/>
    <property type="evidence" value="ECO:0007669"/>
    <property type="project" value="UniProtKB-ARBA"/>
</dbReference>
<dbReference type="GeneID" id="118263055"/>
<evidence type="ECO:0000256" key="5">
    <source>
        <dbReference type="ARBA" id="ARBA00022692"/>
    </source>
</evidence>
<feature type="transmembrane region" description="Helical" evidence="11">
    <location>
        <begin position="209"/>
        <end position="231"/>
    </location>
</feature>
<evidence type="ECO:0000313" key="13">
    <source>
        <dbReference type="RefSeq" id="XP_035430706.1"/>
    </source>
</evidence>
<dbReference type="CTD" id="36236"/>
<dbReference type="PRINTS" id="PR02016">
    <property type="entry name" value="AQUAPORIN4"/>
</dbReference>
<reference evidence="13" key="1">
    <citation type="submission" date="2025-08" db="UniProtKB">
        <authorList>
            <consortium name="RefSeq"/>
        </authorList>
    </citation>
    <scope>IDENTIFICATION</scope>
    <source>
        <tissue evidence="13">Whole larval tissue</tissue>
    </source>
</reference>
<sequence length="285" mass="29434">MIHYSKLEEDFFEDVESGEAAAEAKGETSAAVGRGPKPVPGTSSIIGLSDVTDNKLIWRQLVAELVGTFVLVSIGVASCITISSTNAPQVTSIALCFGLLVGSIVQAIGHVSGGHINPAVTLGLFASGEIKVLKAICYIIVQTLGAIAGAAFIRLAIPESQVGGFGMTTLATNVNEGQGVLIEALITFLLVLVVHGVCDARRNDIKGSAPLAIGLSITACHAACIPFTGSSMNPARSFGPALIMGAWTSHWVYWVGPIAGGVVAGIVYKFIFRIGKAGDSGSYDF</sequence>
<keyword evidence="8 11" id="KW-0472">Membrane</keyword>